<feature type="compositionally biased region" description="Basic and acidic residues" evidence="1">
    <location>
        <begin position="212"/>
        <end position="224"/>
    </location>
</feature>
<proteinExistence type="predicted"/>
<accession>A0ABN9SBI2</accession>
<feature type="region of interest" description="Disordered" evidence="1">
    <location>
        <begin position="208"/>
        <end position="242"/>
    </location>
</feature>
<dbReference type="EMBL" id="CAUYUJ010010113">
    <property type="protein sequence ID" value="CAK0828574.1"/>
    <property type="molecule type" value="Genomic_DNA"/>
</dbReference>
<organism evidence="3 4">
    <name type="scientific">Prorocentrum cordatum</name>
    <dbReference type="NCBI Taxonomy" id="2364126"/>
    <lineage>
        <taxon>Eukaryota</taxon>
        <taxon>Sar</taxon>
        <taxon>Alveolata</taxon>
        <taxon>Dinophyceae</taxon>
        <taxon>Prorocentrales</taxon>
        <taxon>Prorocentraceae</taxon>
        <taxon>Prorocentrum</taxon>
    </lineage>
</organism>
<comment type="caution">
    <text evidence="3">The sequence shown here is derived from an EMBL/GenBank/DDBJ whole genome shotgun (WGS) entry which is preliminary data.</text>
</comment>
<keyword evidence="4" id="KW-1185">Reference proteome</keyword>
<evidence type="ECO:0000313" key="4">
    <source>
        <dbReference type="Proteomes" id="UP001189429"/>
    </source>
</evidence>
<evidence type="ECO:0000256" key="1">
    <source>
        <dbReference type="SAM" id="MobiDB-lite"/>
    </source>
</evidence>
<sequence>MTNVVVCFALIWLSIPLLVRAGAGAANPVGCAEDMSNLIEKITTAAADIKFSTVDCTPPTLDELDCSSDIMDAIQQMANVAATISSSTFTCGGIDNSCAVEVSQTIADFSDFAIYLVAAAADCVNAPFNCVVDVVEAINSAMSIAMDIYAATQDCNPEPLEEYRQPDPNDEASYNAAVESLGLGPNDLDIPIERRLAGEGHAQALLQTAPSRPEDRRRHAESARQKIAGWREAFAPRGTGTR</sequence>
<feature type="chain" id="PRO_5045867622" evidence="2">
    <location>
        <begin position="22"/>
        <end position="242"/>
    </location>
</feature>
<evidence type="ECO:0000313" key="3">
    <source>
        <dbReference type="EMBL" id="CAK0828574.1"/>
    </source>
</evidence>
<name>A0ABN9SBI2_9DINO</name>
<evidence type="ECO:0000256" key="2">
    <source>
        <dbReference type="SAM" id="SignalP"/>
    </source>
</evidence>
<dbReference type="Proteomes" id="UP001189429">
    <property type="component" value="Unassembled WGS sequence"/>
</dbReference>
<gene>
    <name evidence="3" type="ORF">PCOR1329_LOCUS27765</name>
</gene>
<keyword evidence="2" id="KW-0732">Signal</keyword>
<protein>
    <submittedName>
        <fullName evidence="3">Uncharacterized protein</fullName>
    </submittedName>
</protein>
<reference evidence="3" key="1">
    <citation type="submission" date="2023-10" db="EMBL/GenBank/DDBJ databases">
        <authorList>
            <person name="Chen Y."/>
            <person name="Shah S."/>
            <person name="Dougan E. K."/>
            <person name="Thang M."/>
            <person name="Chan C."/>
        </authorList>
    </citation>
    <scope>NUCLEOTIDE SEQUENCE [LARGE SCALE GENOMIC DNA]</scope>
</reference>
<feature type="signal peptide" evidence="2">
    <location>
        <begin position="1"/>
        <end position="21"/>
    </location>
</feature>